<dbReference type="GO" id="GO:0055085">
    <property type="term" value="P:transmembrane transport"/>
    <property type="evidence" value="ECO:0007669"/>
    <property type="project" value="InterPro"/>
</dbReference>
<dbReference type="InterPro" id="IPR010920">
    <property type="entry name" value="LSM_dom_sf"/>
</dbReference>
<feature type="transmembrane region" description="Helical" evidence="5">
    <location>
        <begin position="194"/>
        <end position="213"/>
    </location>
</feature>
<feature type="transmembrane region" description="Helical" evidence="5">
    <location>
        <begin position="96"/>
        <end position="121"/>
    </location>
</feature>
<dbReference type="PANTHER" id="PTHR30566">
    <property type="entry name" value="YNAI-RELATED MECHANOSENSITIVE ION CHANNEL"/>
    <property type="match status" value="1"/>
</dbReference>
<evidence type="ECO:0000256" key="2">
    <source>
        <dbReference type="ARBA" id="ARBA00022692"/>
    </source>
</evidence>
<evidence type="ECO:0000256" key="4">
    <source>
        <dbReference type="ARBA" id="ARBA00023136"/>
    </source>
</evidence>
<keyword evidence="2 5" id="KW-0812">Transmembrane</keyword>
<dbReference type="Gene3D" id="2.30.30.60">
    <property type="match status" value="1"/>
</dbReference>
<evidence type="ECO:0000259" key="6">
    <source>
        <dbReference type="Pfam" id="PF00924"/>
    </source>
</evidence>
<keyword evidence="3 5" id="KW-1133">Transmembrane helix</keyword>
<dbReference type="OMA" id="IANCCIV"/>
<dbReference type="AlphaFoldDB" id="A0A8J9XC54"/>
<dbReference type="Gene3D" id="1.10.287.1260">
    <property type="match status" value="1"/>
</dbReference>
<dbReference type="InterPro" id="IPR006685">
    <property type="entry name" value="MscS_channel_2nd"/>
</dbReference>
<reference evidence="7" key="1">
    <citation type="submission" date="2022-02" db="EMBL/GenBank/DDBJ databases">
        <authorList>
            <person name="Giguere J D."/>
        </authorList>
    </citation>
    <scope>NUCLEOTIDE SEQUENCE</scope>
    <source>
        <strain evidence="7">CCAP 1055/1</strain>
    </source>
</reference>
<dbReference type="Pfam" id="PF00924">
    <property type="entry name" value="MS_channel_2nd"/>
    <property type="match status" value="1"/>
</dbReference>
<dbReference type="GO" id="GO:0016020">
    <property type="term" value="C:membrane"/>
    <property type="evidence" value="ECO:0007669"/>
    <property type="project" value="UniProtKB-SubCell"/>
</dbReference>
<accession>A0A8J9XC54</accession>
<feature type="transmembrane region" description="Helical" evidence="5">
    <location>
        <begin position="171"/>
        <end position="188"/>
    </location>
</feature>
<dbReference type="InterPro" id="IPR023408">
    <property type="entry name" value="MscS_beta-dom_sf"/>
</dbReference>
<sequence length="391" mass="43877">MLTINETLSNMTTTAILMKGGQFVPILQKLAVSREDFHRVSLRLLEAVHPGDVLFLSILGWAAVPLFALFFRWIGNHKLTFHESYLYQFADHISQAAKIALLVYIANCCIVILNSLGFIFSHVTELSQGITKILYIAWGAQRLSVFKRYILGRAVSRKPDKLGRAFLVDRLADGIIYVVTGLFLLDILDVQMGVGVSSIFAFGSAGTLVVGLASRDVAAMFVSGLTLSTSDRIQEGDNIRFGDGTSGRIESIGWMQTTIRGYDELIEVVPNSELGMQRVKNISRVTKCQVKQTLRIRYEDVDKIPQLEEDILAEIKEACPEAITDGSRPFRALWADYKDDHLALMVDTHYEIPPIGQKYWENRQRVMQAIQRAVKKNDVQFVTSVKLKCIS</sequence>
<dbReference type="EMBL" id="OU594947">
    <property type="protein sequence ID" value="CAG9292026.1"/>
    <property type="molecule type" value="Genomic_DNA"/>
</dbReference>
<evidence type="ECO:0000256" key="3">
    <source>
        <dbReference type="ARBA" id="ARBA00022989"/>
    </source>
</evidence>
<name>A0A8J9XC54_PHATR</name>
<protein>
    <recommendedName>
        <fullName evidence="6">Mechanosensitive ion channel MscS domain-containing protein</fullName>
    </recommendedName>
</protein>
<dbReference type="PANTHER" id="PTHR30566:SF5">
    <property type="entry name" value="MECHANOSENSITIVE ION CHANNEL PROTEIN 1, MITOCHONDRIAL-RELATED"/>
    <property type="match status" value="1"/>
</dbReference>
<feature type="transmembrane region" description="Helical" evidence="5">
    <location>
        <begin position="53"/>
        <end position="75"/>
    </location>
</feature>
<keyword evidence="4 5" id="KW-0472">Membrane</keyword>
<dbReference type="SUPFAM" id="SSF50182">
    <property type="entry name" value="Sm-like ribonucleoproteins"/>
    <property type="match status" value="1"/>
</dbReference>
<comment type="subcellular location">
    <subcellularLocation>
        <location evidence="1">Membrane</location>
    </subcellularLocation>
</comment>
<feature type="domain" description="Mechanosensitive ion channel MscS" evidence="6">
    <location>
        <begin position="218"/>
        <end position="284"/>
    </location>
</feature>
<evidence type="ECO:0000256" key="5">
    <source>
        <dbReference type="SAM" id="Phobius"/>
    </source>
</evidence>
<evidence type="ECO:0000313" key="7">
    <source>
        <dbReference type="EMBL" id="CAG9292026.1"/>
    </source>
</evidence>
<evidence type="ECO:0000256" key="1">
    <source>
        <dbReference type="ARBA" id="ARBA00004370"/>
    </source>
</evidence>
<dbReference type="Proteomes" id="UP000836788">
    <property type="component" value="Chromosome 6"/>
</dbReference>
<proteinExistence type="predicted"/>
<organism evidence="7">
    <name type="scientific">Phaeodactylum tricornutum</name>
    <name type="common">Diatom</name>
    <dbReference type="NCBI Taxonomy" id="2850"/>
    <lineage>
        <taxon>Eukaryota</taxon>
        <taxon>Sar</taxon>
        <taxon>Stramenopiles</taxon>
        <taxon>Ochrophyta</taxon>
        <taxon>Bacillariophyta</taxon>
        <taxon>Bacillariophyceae</taxon>
        <taxon>Bacillariophycidae</taxon>
        <taxon>Naviculales</taxon>
        <taxon>Phaeodactylaceae</taxon>
        <taxon>Phaeodactylum</taxon>
    </lineage>
</organism>
<gene>
    <name evidence="7" type="ORF">PTTT1_LOCUS48479</name>
</gene>